<reference evidence="1" key="1">
    <citation type="submission" date="2020-05" db="EMBL/GenBank/DDBJ databases">
        <authorList>
            <person name="Chiriac C."/>
            <person name="Salcher M."/>
            <person name="Ghai R."/>
            <person name="Kavagutti S V."/>
        </authorList>
    </citation>
    <scope>NUCLEOTIDE SEQUENCE</scope>
</reference>
<accession>A0A6J6PWT4</accession>
<organism evidence="1">
    <name type="scientific">freshwater metagenome</name>
    <dbReference type="NCBI Taxonomy" id="449393"/>
    <lineage>
        <taxon>unclassified sequences</taxon>
        <taxon>metagenomes</taxon>
        <taxon>ecological metagenomes</taxon>
    </lineage>
</organism>
<dbReference type="EMBL" id="CAEZXR010000086">
    <property type="protein sequence ID" value="CAB4700274.1"/>
    <property type="molecule type" value="Genomic_DNA"/>
</dbReference>
<proteinExistence type="predicted"/>
<evidence type="ECO:0000313" key="1">
    <source>
        <dbReference type="EMBL" id="CAB4700274.1"/>
    </source>
</evidence>
<protein>
    <submittedName>
        <fullName evidence="1">Unannotated protein</fullName>
    </submittedName>
</protein>
<dbReference type="AlphaFoldDB" id="A0A6J6PWT4"/>
<gene>
    <name evidence="1" type="ORF">UFOPK2579_00907</name>
</gene>
<sequence>MTQARARQSRTVVAAFVTLVALLMTLVAPSASSAQAADRLSIGGVSLSCECGGAGYLWGWRILSVEFDGARAGHSYRVQVKGGPSAEATVYGSSGYAQLSRDDGITAGRTYRLTVQEFKGKKLVRTSPSTSYRVPKPVGHPQRASVDSVTQGGEEVLVAGQTYHLTFEGDWAAGTRFASGVDRFFGDASQGDERFGHYEEDGYPLAFSTSSASPIVEFTPTEDFVGTSWHILVVGYRPLEKADKDRGLKKGDPAPGSEWGYDFTVRIVSPDAT</sequence>
<name>A0A6J6PWT4_9ZZZZ</name>